<sequence>MCCASNADLRQMSCRTSDVYRRLTVDAASVNNWQLKYLNELQGFFKEFTKLWILKDSTQIERILIDTNAKYFTDE</sequence>
<name>U9TYR6_RHIID</name>
<protein>
    <submittedName>
        <fullName evidence="1">Uncharacterized protein</fullName>
    </submittedName>
</protein>
<evidence type="ECO:0000313" key="1">
    <source>
        <dbReference type="EMBL" id="ESA13319.1"/>
    </source>
</evidence>
<dbReference type="AlphaFoldDB" id="U9TYR6"/>
<organism evidence="1">
    <name type="scientific">Rhizophagus irregularis (strain DAOM 181602 / DAOM 197198 / MUCL 43194)</name>
    <name type="common">Arbuscular mycorrhizal fungus</name>
    <name type="synonym">Glomus intraradices</name>
    <dbReference type="NCBI Taxonomy" id="747089"/>
    <lineage>
        <taxon>Eukaryota</taxon>
        <taxon>Fungi</taxon>
        <taxon>Fungi incertae sedis</taxon>
        <taxon>Mucoromycota</taxon>
        <taxon>Glomeromycotina</taxon>
        <taxon>Glomeromycetes</taxon>
        <taxon>Glomerales</taxon>
        <taxon>Glomeraceae</taxon>
        <taxon>Rhizophagus</taxon>
    </lineage>
</organism>
<dbReference type="EMBL" id="KI284021">
    <property type="protein sequence ID" value="ESA13319.1"/>
    <property type="molecule type" value="Genomic_DNA"/>
</dbReference>
<proteinExistence type="predicted"/>
<dbReference type="HOGENOM" id="CLU_2672340_0_0_1"/>
<dbReference type="VEuPathDB" id="FungiDB:RhiirFUN_026665"/>
<reference evidence="1" key="1">
    <citation type="submission" date="2013-07" db="EMBL/GenBank/DDBJ databases">
        <title>The genome of an arbuscular mycorrhizal fungus provides insights into the evolution of the oldest plant symbiosis.</title>
        <authorList>
            <consortium name="DOE Joint Genome Institute"/>
            <person name="Tisserant E."/>
            <person name="Malbreil M."/>
            <person name="Kuo A."/>
            <person name="Kohler A."/>
            <person name="Symeonidi A."/>
            <person name="Balestrini R."/>
            <person name="Charron P."/>
            <person name="Duensing N."/>
            <person name="Frei-dit-Frey N."/>
            <person name="Gianinazzi-Pearson V."/>
            <person name="Gilbert B."/>
            <person name="Handa Y."/>
            <person name="Hijri M."/>
            <person name="Kaul R."/>
            <person name="Kawaguchi M."/>
            <person name="Krajinski F."/>
            <person name="Lammers P."/>
            <person name="Lapierre D."/>
            <person name="Masclaux F.G."/>
            <person name="Murat C."/>
            <person name="Morin E."/>
            <person name="Ndikumana S."/>
            <person name="Pagni M."/>
            <person name="Petitpierre D."/>
            <person name="Requena N."/>
            <person name="Rosikiewicz P."/>
            <person name="Riley R."/>
            <person name="Saito K."/>
            <person name="San Clemente H."/>
            <person name="Shapiro H."/>
            <person name="van Tuinen D."/>
            <person name="Becard G."/>
            <person name="Bonfante P."/>
            <person name="Paszkowski U."/>
            <person name="Shachar-Hill Y."/>
            <person name="Young J.P."/>
            <person name="Sanders I.R."/>
            <person name="Henrissat B."/>
            <person name="Rensing S.A."/>
            <person name="Grigoriev I.V."/>
            <person name="Corradi N."/>
            <person name="Roux C."/>
            <person name="Martin F."/>
        </authorList>
    </citation>
    <scope>NUCLEOTIDE SEQUENCE</scope>
    <source>
        <strain evidence="1">DAOM 197198</strain>
    </source>
</reference>
<gene>
    <name evidence="1" type="ORF">GLOINDRAFT_26162</name>
</gene>
<accession>U9TYR6</accession>